<keyword evidence="2" id="KW-1185">Reference proteome</keyword>
<protein>
    <recommendedName>
        <fullName evidence="3">Winged helix DNA-binding domain-containing protein</fullName>
    </recommendedName>
</protein>
<evidence type="ECO:0008006" key="3">
    <source>
        <dbReference type="Google" id="ProtNLM"/>
    </source>
</evidence>
<dbReference type="InterPro" id="IPR009351">
    <property type="entry name" value="AlkZ-like"/>
</dbReference>
<evidence type="ECO:0000313" key="1">
    <source>
        <dbReference type="EMBL" id="PXY29624.1"/>
    </source>
</evidence>
<name>A0A318LPI7_9PSEU</name>
<accession>A0A318LPI7</accession>
<dbReference type="PANTHER" id="PTHR38479">
    <property type="entry name" value="LMO0824 PROTEIN"/>
    <property type="match status" value="1"/>
</dbReference>
<gene>
    <name evidence="1" type="ORF">BA062_20795</name>
</gene>
<proteinExistence type="predicted"/>
<dbReference type="Pfam" id="PF06224">
    <property type="entry name" value="AlkZ-like"/>
    <property type="match status" value="1"/>
</dbReference>
<dbReference type="RefSeq" id="WP_110339346.1">
    <property type="nucleotide sequence ID" value="NZ_MASU01000008.1"/>
</dbReference>
<dbReference type="EMBL" id="MASU01000008">
    <property type="protein sequence ID" value="PXY29624.1"/>
    <property type="molecule type" value="Genomic_DNA"/>
</dbReference>
<comment type="caution">
    <text evidence="1">The sequence shown here is derived from an EMBL/GenBank/DDBJ whole genome shotgun (WGS) entry which is preliminary data.</text>
</comment>
<organism evidence="1 2">
    <name type="scientific">Prauserella flavalba</name>
    <dbReference type="NCBI Taxonomy" id="1477506"/>
    <lineage>
        <taxon>Bacteria</taxon>
        <taxon>Bacillati</taxon>
        <taxon>Actinomycetota</taxon>
        <taxon>Actinomycetes</taxon>
        <taxon>Pseudonocardiales</taxon>
        <taxon>Pseudonocardiaceae</taxon>
        <taxon>Prauserella</taxon>
    </lineage>
</organism>
<sequence length="391" mass="42667">MTRNVSVAERRARLGVRHRLAPPARASSPEDVAESLLALHATDPASVYLAAAARMARPEVGAVEDALYERRSLVRMLGMRRTMFVVPADVAPLVQSGCAVDIERKQRRLLLQHLEQTGIPGLDRWLRDVEDATVRALEARGTAHATQLAEDVPRLRTEIVMARGKPYESRGYITNRVLVLLAVSGRIVRGRPRGTWLSTQYEWAPADKWLPGGLGDLDPDTARVELARRWLGTFGPAQVSDLVWWTGWTARQARQALAALGTVAVEMDGIPGVVLAGDADPVPEPEPWVALLPALDPTAMGWAERGWFVGAHRAALFDRTGNIGPTVWSDGRVVGGWAQRPDGEVVVRLLEDPGTEAAAAIEAEAARLTAWLGDTVVVPRFRTPVEKELSS</sequence>
<dbReference type="OrthoDB" id="9148135at2"/>
<dbReference type="AlphaFoldDB" id="A0A318LPI7"/>
<dbReference type="PANTHER" id="PTHR38479:SF2">
    <property type="entry name" value="WINGED HELIX DNA-BINDING DOMAIN-CONTAINING PROTEIN"/>
    <property type="match status" value="1"/>
</dbReference>
<dbReference type="Proteomes" id="UP000247892">
    <property type="component" value="Unassembled WGS sequence"/>
</dbReference>
<reference evidence="1 2" key="1">
    <citation type="submission" date="2016-07" db="EMBL/GenBank/DDBJ databases">
        <title>Draft genome sequence of Prauserella sp. YIM 121212, isolated from alkaline soil.</title>
        <authorList>
            <person name="Ruckert C."/>
            <person name="Albersmeier A."/>
            <person name="Jiang C.-L."/>
            <person name="Jiang Y."/>
            <person name="Kalinowski J."/>
            <person name="Schneider O."/>
            <person name="Winkler A."/>
            <person name="Zotchev S.B."/>
        </authorList>
    </citation>
    <scope>NUCLEOTIDE SEQUENCE [LARGE SCALE GENOMIC DNA]</scope>
    <source>
        <strain evidence="1 2">YIM 121212</strain>
    </source>
</reference>
<evidence type="ECO:0000313" key="2">
    <source>
        <dbReference type="Proteomes" id="UP000247892"/>
    </source>
</evidence>